<dbReference type="Pfam" id="PF01364">
    <property type="entry name" value="Peptidase_C25"/>
    <property type="match status" value="1"/>
</dbReference>
<evidence type="ECO:0000313" key="2">
    <source>
        <dbReference type="EMBL" id="NME66392.1"/>
    </source>
</evidence>
<evidence type="ECO:0000313" key="3">
    <source>
        <dbReference type="Proteomes" id="UP000576082"/>
    </source>
</evidence>
<proteinExistence type="predicted"/>
<accession>A0A7X9RSU1</accession>
<keyword evidence="3" id="KW-1185">Reference proteome</keyword>
<dbReference type="Gene3D" id="2.60.40.4070">
    <property type="match status" value="1"/>
</dbReference>
<dbReference type="GO" id="GO:0006508">
    <property type="term" value="P:proteolysis"/>
    <property type="evidence" value="ECO:0007669"/>
    <property type="project" value="InterPro"/>
</dbReference>
<comment type="caution">
    <text evidence="2">The sequence shown here is derived from an EMBL/GenBank/DDBJ whole genome shotgun (WGS) entry which is preliminary data.</text>
</comment>
<reference evidence="2 3" key="1">
    <citation type="submission" date="2020-04" db="EMBL/GenBank/DDBJ databases">
        <title>Flammeovirga sp. SR4, a novel species isolated from seawater.</title>
        <authorList>
            <person name="Wang X."/>
        </authorList>
    </citation>
    <scope>NUCLEOTIDE SEQUENCE [LARGE SCALE GENOMIC DNA]</scope>
    <source>
        <strain evidence="2 3">ATCC 23126</strain>
    </source>
</reference>
<sequence>MRLLLIVTLFFLNLLSVFSQTPIADINAWREKTRNTTFYKMEVRERGIYRIDYDNLNSVGFPVSTALLSEIRMFRRGEEVAIYIFDVNGNNKLDDTDYIEFYGEPNDGETDKHLFRDTNDFVNPYEPIYSRTAAYFLSSSALSGGEVLRFDDDNTFDPTGATTVDYHWYTEMYRDDSSDAAFDLRRSLSQGPSTNTFSRDRTSFSSAFRSPRSWSTYYNKGKTGIVNFQLKTNDFYSGISDTNFKLESRVMNYSYRTANIDFRVGSSADNTSSKNTQSVNRYDVTTNISVQLSDTDFANGSTSVLLVDNFNGEGADFNQMGVLYFNLTYPQAHSWIGTDPIDVAFSLYPTSKKIISAPLNNGNFYNISNPRQPALLQKNRSGQRDQSIVENTNGQKVDLYYSNGFKNVISLAKAEFEFVDNNLAYDYLIISHPELRQPTQNSTDPVKAYVDYRRSGMGGDRNAYAADILKLYNTFSWGEQNPIAIRNCIDLLRSRQLEYVLILGKGLDFDDGDRNGNSKVDPFEITPAGGRASNYVPSYGYPAADNAYMMGFDGKEANILPIGRISAFTPQIIEDYLNKVREHEQLEFNELWRKRALHLSGGADLSQQENFRKVIDQYTAIFTDTLEGGSVITISRQSDGAIETIDVSDAVNDGIALMTFYGHSSAQDADIDIGLASDASKGYQNQERYPLINMIGCGGGNLFTTRRSWGEDWIETPEKGAIGFVAKSGLGNSRLLENYGTDFYNATFKVAIGLPIGDHILLAQELAFSDDFSSANIAIVEQTGLQGDPFIKISPSKPDYAIADNNVLVTPQSSDGFSVDDNLFRVQVVVNNFGKALGDRKIYLQVKRKYGNGADSFNSLIDSADATYLSDTLSFEFINSEEDKVLGGGENIISVTVGTILSENEVIPEDNLENETGNNTGSVRVTFSDNTVRFIQPLDLSVQHDSTIDLYAFDNTFEQRVEGDLIEIEISKDSIFSSQGNPIKITKEPEQLIHHSINLSLIPGYLSDTTIIYARTRIINPTSKTEFPYNKISFTIIPNSSGEGWSQSNYHQMRDNQLTALIAKNDENGSETGNVTWEFPNENKFITVKTGGAQNTFYEVDINGEKVVINGECRTNGSLTFMIFDQGSGEVITADAYQWNNRFCGIGFPSKASVQLASSDLLVSKFQVFESITYFGPNSLFVDPKTSNLKDGDYVLAFSSGNFEFPSVPTNPDSEAYEAYYLNKEAMHIAGFDTAKLYNLEQGVPFIAWTQFKASPSEGQTIEGTGTNSFLDQSFTIQPDVSQGILTTSPIGKTNFFERLWMDFSTISGEIATTIQGLYFNENGSQITEDLYTFQGETPSTGLDLQNLVFEKDRDINDYNYITLKTTLTDTSSARIPSQLQHIRVSYATLPEAVMTYKDIADITDIKEVQQGQGIEYEFLLKNISKQSFKEEVPTVLTYKNENKIITDTITIPPLIAGGEYNFKIKPDTWGDQLTGNVSMSLVTNPDIQLLENFYNNNSVNSRFNVGVDNTNPLVEILFDGQRIISGDIVSPTSEVSISLIDENEFLRLENHTDDPLANLLTLSIKNEEDDSFNVLDSLLFSFENMGSKNHIIASLPLNQLANTNHIDIDGNIKDGIYTLQIEGRDVTGNGAGNGSVESANQRPYLQMKFEISKESTITNFYPYPNPFSDKVRFVFQVTGIEVPDQIKIQIMTVTGRVVKEIFQDELGPIRVGTNISEYAWDGRDEFGDQLANGVYLYRVIIPQKNSGEYQHRNTSKDNLFKHNIGKLYLLK</sequence>
<protein>
    <recommendedName>
        <fullName evidence="1">Gingipain domain-containing protein</fullName>
    </recommendedName>
</protein>
<gene>
    <name evidence="2" type="ORF">HHU12_00300</name>
</gene>
<organism evidence="2 3">
    <name type="scientific">Flammeovirga aprica JL-4</name>
    <dbReference type="NCBI Taxonomy" id="694437"/>
    <lineage>
        <taxon>Bacteria</taxon>
        <taxon>Pseudomonadati</taxon>
        <taxon>Bacteroidota</taxon>
        <taxon>Cytophagia</taxon>
        <taxon>Cytophagales</taxon>
        <taxon>Flammeovirgaceae</taxon>
        <taxon>Flammeovirga</taxon>
    </lineage>
</organism>
<dbReference type="Proteomes" id="UP000576082">
    <property type="component" value="Unassembled WGS sequence"/>
</dbReference>
<dbReference type="InterPro" id="IPR001769">
    <property type="entry name" value="Gingipain"/>
</dbReference>
<dbReference type="RefSeq" id="WP_169654164.1">
    <property type="nucleotide sequence ID" value="NZ_JABANE010000001.1"/>
</dbReference>
<dbReference type="EMBL" id="JABANE010000001">
    <property type="protein sequence ID" value="NME66392.1"/>
    <property type="molecule type" value="Genomic_DNA"/>
</dbReference>
<feature type="domain" description="Gingipain" evidence="1">
    <location>
        <begin position="427"/>
        <end position="792"/>
    </location>
</feature>
<dbReference type="SUPFAM" id="SSF52129">
    <property type="entry name" value="Caspase-like"/>
    <property type="match status" value="1"/>
</dbReference>
<evidence type="ECO:0000259" key="1">
    <source>
        <dbReference type="Pfam" id="PF01364"/>
    </source>
</evidence>
<name>A0A7X9RSU1_9BACT</name>
<dbReference type="InterPro" id="IPR029030">
    <property type="entry name" value="Caspase-like_dom_sf"/>
</dbReference>
<dbReference type="GO" id="GO:0008234">
    <property type="term" value="F:cysteine-type peptidase activity"/>
    <property type="evidence" value="ECO:0007669"/>
    <property type="project" value="InterPro"/>
</dbReference>
<dbReference type="Gene3D" id="3.40.50.1460">
    <property type="match status" value="1"/>
</dbReference>